<keyword evidence="2 5" id="KW-0812">Transmembrane</keyword>
<dbReference type="SUPFAM" id="SSF50182">
    <property type="entry name" value="Sm-like ribonucleoproteins"/>
    <property type="match status" value="1"/>
</dbReference>
<keyword evidence="6" id="KW-0732">Signal</keyword>
<protein>
    <submittedName>
        <fullName evidence="8">Mechanosensitive ion channel</fullName>
    </submittedName>
</protein>
<proteinExistence type="predicted"/>
<evidence type="ECO:0000259" key="7">
    <source>
        <dbReference type="Pfam" id="PF00924"/>
    </source>
</evidence>
<dbReference type="RefSeq" id="WP_126446900.1">
    <property type="nucleotide sequence ID" value="NZ_CP034549.1"/>
</dbReference>
<dbReference type="InterPro" id="IPR006685">
    <property type="entry name" value="MscS_channel_2nd"/>
</dbReference>
<dbReference type="Proteomes" id="UP000279600">
    <property type="component" value="Chromosome"/>
</dbReference>
<keyword evidence="3 5" id="KW-1133">Transmembrane helix</keyword>
<dbReference type="OrthoDB" id="9792218at2"/>
<feature type="transmembrane region" description="Helical" evidence="5">
    <location>
        <begin position="236"/>
        <end position="258"/>
    </location>
</feature>
<organism evidence="8 9">
    <name type="scientific">Nonlabens ponticola</name>
    <dbReference type="NCBI Taxonomy" id="2496866"/>
    <lineage>
        <taxon>Bacteria</taxon>
        <taxon>Pseudomonadati</taxon>
        <taxon>Bacteroidota</taxon>
        <taxon>Flavobacteriia</taxon>
        <taxon>Flavobacteriales</taxon>
        <taxon>Flavobacteriaceae</taxon>
        <taxon>Nonlabens</taxon>
    </lineage>
</organism>
<feature type="signal peptide" evidence="6">
    <location>
        <begin position="1"/>
        <end position="21"/>
    </location>
</feature>
<dbReference type="PANTHER" id="PTHR30566">
    <property type="entry name" value="YNAI-RELATED MECHANOSENSITIVE ION CHANNEL"/>
    <property type="match status" value="1"/>
</dbReference>
<comment type="subcellular location">
    <subcellularLocation>
        <location evidence="1">Membrane</location>
    </subcellularLocation>
</comment>
<evidence type="ECO:0000313" key="8">
    <source>
        <dbReference type="EMBL" id="AZQ43950.1"/>
    </source>
</evidence>
<dbReference type="GO" id="GO:0016020">
    <property type="term" value="C:membrane"/>
    <property type="evidence" value="ECO:0007669"/>
    <property type="project" value="UniProtKB-SubCell"/>
</dbReference>
<dbReference type="PANTHER" id="PTHR30566:SF25">
    <property type="entry name" value="INNER MEMBRANE PROTEIN"/>
    <property type="match status" value="1"/>
</dbReference>
<feature type="domain" description="Mechanosensitive ion channel MscS" evidence="7">
    <location>
        <begin position="410"/>
        <end position="476"/>
    </location>
</feature>
<dbReference type="InterPro" id="IPR010920">
    <property type="entry name" value="LSM_dom_sf"/>
</dbReference>
<evidence type="ECO:0000256" key="2">
    <source>
        <dbReference type="ARBA" id="ARBA00022692"/>
    </source>
</evidence>
<dbReference type="AlphaFoldDB" id="A0A3S9MXM9"/>
<feature type="transmembrane region" description="Helical" evidence="5">
    <location>
        <begin position="308"/>
        <end position="327"/>
    </location>
</feature>
<reference evidence="8 9" key="1">
    <citation type="submission" date="2018-12" db="EMBL/GenBank/DDBJ databases">
        <title>Complete genome of Nonlabens sp. MJ115.</title>
        <authorList>
            <person name="Choi H.S."/>
            <person name="Jung J."/>
        </authorList>
    </citation>
    <scope>NUCLEOTIDE SEQUENCE [LARGE SCALE GENOMIC DNA]</scope>
    <source>
        <strain evidence="8 9">MJ115</strain>
    </source>
</reference>
<gene>
    <name evidence="8" type="ORF">EJ995_06775</name>
</gene>
<evidence type="ECO:0000256" key="1">
    <source>
        <dbReference type="ARBA" id="ARBA00004370"/>
    </source>
</evidence>
<dbReference type="Pfam" id="PF00924">
    <property type="entry name" value="MS_channel_2nd"/>
    <property type="match status" value="1"/>
</dbReference>
<dbReference type="GO" id="GO:0008381">
    <property type="term" value="F:mechanosensitive monoatomic ion channel activity"/>
    <property type="evidence" value="ECO:0007669"/>
    <property type="project" value="UniProtKB-ARBA"/>
</dbReference>
<feature type="chain" id="PRO_5019267803" evidence="6">
    <location>
        <begin position="22"/>
        <end position="583"/>
    </location>
</feature>
<feature type="transmembrane region" description="Helical" evidence="5">
    <location>
        <begin position="362"/>
        <end position="383"/>
    </location>
</feature>
<name>A0A3S9MXM9_9FLAO</name>
<dbReference type="Gene3D" id="2.30.30.60">
    <property type="match status" value="1"/>
</dbReference>
<dbReference type="InterPro" id="IPR023408">
    <property type="entry name" value="MscS_beta-dom_sf"/>
</dbReference>
<evidence type="ECO:0000256" key="6">
    <source>
        <dbReference type="SAM" id="SignalP"/>
    </source>
</evidence>
<feature type="transmembrane region" description="Helical" evidence="5">
    <location>
        <begin position="279"/>
        <end position="296"/>
    </location>
</feature>
<evidence type="ECO:0000256" key="5">
    <source>
        <dbReference type="SAM" id="Phobius"/>
    </source>
</evidence>
<evidence type="ECO:0000256" key="3">
    <source>
        <dbReference type="ARBA" id="ARBA00022989"/>
    </source>
</evidence>
<keyword evidence="4 5" id="KW-0472">Membrane</keyword>
<dbReference type="EMBL" id="CP034549">
    <property type="protein sequence ID" value="AZQ43950.1"/>
    <property type="molecule type" value="Genomic_DNA"/>
</dbReference>
<accession>A0A3S9MXM9</accession>
<evidence type="ECO:0000256" key="4">
    <source>
        <dbReference type="ARBA" id="ARBA00023136"/>
    </source>
</evidence>
<evidence type="ECO:0000313" key="9">
    <source>
        <dbReference type="Proteomes" id="UP000279600"/>
    </source>
</evidence>
<dbReference type="Gene3D" id="1.10.287.1260">
    <property type="match status" value="1"/>
</dbReference>
<dbReference type="KEGG" id="noj:EJ995_06775"/>
<sequence length="583" mass="65739">MVIRIQILVFLITLGGVFSSAQQDSTQLKNPKKEIRFPLENDTIPENGSYPPSPLGEYNKAYYAMDEFNTNIGMPPTDINLQTPQSVLEHFVKESRSENFKSAAYALNLNLFPNDVTIDEAAELAEKFYFVLNKKLAIDWQSLPDRPDGQVDITTNTNKSVAGVPRRSIDFGKLDLDGREVVLRVQRVKVKDGGPFWVISANTVENIEPLYVLYGPRKLDRMMPKWSRANVLGVPWWKLIGTFVLLVLSIVAGKLASATVEKIFKNSNRRWMNMIAHKLASPSGFAAGVLVFYLTLENLVSFGGPFARFIYSVLLIALIGSIGWFIMRVVNGLMIYFAERSLGDDTLEENPEYRKMMTYISVARRLITLIIIFIGLSIIASQFPSLERLGISLMASAGLVSIVLGVAAQDTLGNILAGIQIALTSPAKIGDTILIEDELGIVEDITFTYVVVRTWDQKRLVIPCKEVVSQMFENWSMTNSHITKPIELYVDYTTDVQMIRDKFDELLRESEDWDEKNDPVVEVVDMTEKSMKIRALCSAKNPAVAWDLHCKLKEELVAYIAQLEKGKYLTKVREIDTVHQEEE</sequence>
<keyword evidence="9" id="KW-1185">Reference proteome</keyword>